<sequence>MQNIQIINQENQHQQPIYLAQNYRQSESSKYRGSNSIHDFHFSKQEIRGDDHEIESIICQAYQRKQESMQNQPIQQQHFYQSSPGTYANKQAQNSNYMFSARVNDINSNHKINPWESQGSLDGGQQINLDDFVDPEEVPQYDQGHIQNIALKQKTQKTFNDFSSVGAHSGNKLYHEPVVKKIVYTGNTASLKRVDKIQEKVQSILNHKRERSDHLEIKLLQNKQKIVNSYCTTISSSSQIEQTPHRRNDSKHKTYQINENIITITSQNNKSSSEKKNTLLGKKQHEYIASIKYAQEPKEVTVDLSSDKNGKLKPFTNQNKIKNINANLYPKRSNSASNRDNNIQFNNNAYDSNQNNFGNVNNYTTNPRQFQTPVKKLINIQSKNQNEELSTEKKVREKSVNNQETPQINLKTPVKTEDTVLKQKNINMQQQQQQNKIQSLINSPFQNNKLSTKQEDNQNNFINSMKNNFKKAQNEQQTYEYEKAQPQYRPYTANTPAKKNLINQNATAQNFNIQLPQARHMAPDSAGIQSPHGNNNNHNTFSQQNSCQQNDLFDTNVNIQQFRLEGELGKGAYATVKLAVDKNSGETYALKIYQKFTLTDPNKMRNVKREISILKRLSHPNIIKMPYAFQDKNTIVLVMECLSKLSLHSYLKKRVDRRVSESEAKIMFHQLVSGIDYCHMRNIEHRDIKLENILVDEQNKNIKIIDFGFSICSAVKLKIFCGTPTYMAPEIVSKVDYCGKKADIWALGIVLYVLLCGKFPFRGMSDNELFKKIRNCVYDPPNHVSEKCLNLLKKLLKFNPSDRPDCYEILQDSWFYSG</sequence>
<proteinExistence type="predicted"/>
<feature type="binding site" evidence="4">
    <location>
        <position position="591"/>
    </location>
    <ligand>
        <name>ATP</name>
        <dbReference type="ChEBI" id="CHEBI:30616"/>
    </ligand>
</feature>
<feature type="domain" description="Protein kinase" evidence="6">
    <location>
        <begin position="562"/>
        <end position="815"/>
    </location>
</feature>
<dbReference type="AlphaFoldDB" id="Q22RU9"/>
<protein>
    <submittedName>
        <fullName evidence="7">Serine/Threonine kinase domain protein</fullName>
    </submittedName>
</protein>
<evidence type="ECO:0000259" key="6">
    <source>
        <dbReference type="PROSITE" id="PS50011"/>
    </source>
</evidence>
<name>Q22RU9_TETTS</name>
<evidence type="ECO:0000313" key="7">
    <source>
        <dbReference type="EMBL" id="EAR88023.2"/>
    </source>
</evidence>
<dbReference type="RefSeq" id="XP_001008268.2">
    <property type="nucleotide sequence ID" value="XM_001008268.2"/>
</dbReference>
<keyword evidence="3 4" id="KW-0067">ATP-binding</keyword>
<dbReference type="EMBL" id="GG662845">
    <property type="protein sequence ID" value="EAR88023.2"/>
    <property type="molecule type" value="Genomic_DNA"/>
</dbReference>
<evidence type="ECO:0000256" key="1">
    <source>
        <dbReference type="ARBA" id="ARBA00011245"/>
    </source>
</evidence>
<dbReference type="GO" id="GO:0004674">
    <property type="term" value="F:protein serine/threonine kinase activity"/>
    <property type="evidence" value="ECO:0007669"/>
    <property type="project" value="TreeGrafter"/>
</dbReference>
<keyword evidence="2 4" id="KW-0547">Nucleotide-binding</keyword>
<keyword evidence="8" id="KW-1185">Reference proteome</keyword>
<evidence type="ECO:0000313" key="8">
    <source>
        <dbReference type="Proteomes" id="UP000009168"/>
    </source>
</evidence>
<dbReference type="PANTHER" id="PTHR24346">
    <property type="entry name" value="MAP/MICROTUBULE AFFINITY-REGULATING KINASE"/>
    <property type="match status" value="1"/>
</dbReference>
<evidence type="ECO:0000256" key="5">
    <source>
        <dbReference type="SAM" id="MobiDB-lite"/>
    </source>
</evidence>
<dbReference type="HOGENOM" id="CLU_339666_0_0_1"/>
<dbReference type="PROSITE" id="PS00108">
    <property type="entry name" value="PROTEIN_KINASE_ST"/>
    <property type="match status" value="1"/>
</dbReference>
<dbReference type="Proteomes" id="UP000009168">
    <property type="component" value="Unassembled WGS sequence"/>
</dbReference>
<dbReference type="Pfam" id="PF00069">
    <property type="entry name" value="Pkinase"/>
    <property type="match status" value="1"/>
</dbReference>
<gene>
    <name evidence="7" type="ORF">TTHERM_00011890</name>
</gene>
<dbReference type="SMART" id="SM00220">
    <property type="entry name" value="S_TKc"/>
    <property type="match status" value="1"/>
</dbReference>
<dbReference type="GeneID" id="7846071"/>
<evidence type="ECO:0000256" key="2">
    <source>
        <dbReference type="ARBA" id="ARBA00022741"/>
    </source>
</evidence>
<feature type="compositionally biased region" description="Basic and acidic residues" evidence="5">
    <location>
        <begin position="390"/>
        <end position="399"/>
    </location>
</feature>
<dbReference type="eggNOG" id="KOG0586">
    <property type="taxonomic scope" value="Eukaryota"/>
</dbReference>
<dbReference type="GO" id="GO:0035556">
    <property type="term" value="P:intracellular signal transduction"/>
    <property type="evidence" value="ECO:0007669"/>
    <property type="project" value="TreeGrafter"/>
</dbReference>
<dbReference type="GO" id="GO:0005737">
    <property type="term" value="C:cytoplasm"/>
    <property type="evidence" value="ECO:0007669"/>
    <property type="project" value="TreeGrafter"/>
</dbReference>
<dbReference type="InterPro" id="IPR011009">
    <property type="entry name" value="Kinase-like_dom_sf"/>
</dbReference>
<keyword evidence="7" id="KW-0808">Transferase</keyword>
<feature type="region of interest" description="Disordered" evidence="5">
    <location>
        <begin position="385"/>
        <end position="405"/>
    </location>
</feature>
<accession>Q22RU9</accession>
<organism evidence="7 8">
    <name type="scientific">Tetrahymena thermophila (strain SB210)</name>
    <dbReference type="NCBI Taxonomy" id="312017"/>
    <lineage>
        <taxon>Eukaryota</taxon>
        <taxon>Sar</taxon>
        <taxon>Alveolata</taxon>
        <taxon>Ciliophora</taxon>
        <taxon>Intramacronucleata</taxon>
        <taxon>Oligohymenophorea</taxon>
        <taxon>Hymenostomatida</taxon>
        <taxon>Tetrahymenina</taxon>
        <taxon>Tetrahymenidae</taxon>
        <taxon>Tetrahymena</taxon>
    </lineage>
</organism>
<dbReference type="InParanoid" id="Q22RU9"/>
<dbReference type="PROSITE" id="PS00107">
    <property type="entry name" value="PROTEIN_KINASE_ATP"/>
    <property type="match status" value="1"/>
</dbReference>
<comment type="subunit">
    <text evidence="1">Monomer.</text>
</comment>
<evidence type="ECO:0000256" key="3">
    <source>
        <dbReference type="ARBA" id="ARBA00022840"/>
    </source>
</evidence>
<dbReference type="Gene3D" id="1.10.510.10">
    <property type="entry name" value="Transferase(Phosphotransferase) domain 1"/>
    <property type="match status" value="1"/>
</dbReference>
<keyword evidence="7" id="KW-0418">Kinase</keyword>
<dbReference type="InterPro" id="IPR000719">
    <property type="entry name" value="Prot_kinase_dom"/>
</dbReference>
<dbReference type="InterPro" id="IPR008271">
    <property type="entry name" value="Ser/Thr_kinase_AS"/>
</dbReference>
<dbReference type="InterPro" id="IPR017441">
    <property type="entry name" value="Protein_kinase_ATP_BS"/>
</dbReference>
<dbReference type="KEGG" id="tet:TTHERM_00011890"/>
<dbReference type="PROSITE" id="PS50011">
    <property type="entry name" value="PROTEIN_KINASE_DOM"/>
    <property type="match status" value="1"/>
</dbReference>
<dbReference type="FunFam" id="1.10.510.10:FF:000571">
    <property type="entry name" value="Maternal embryonic leucine zipper kinase"/>
    <property type="match status" value="1"/>
</dbReference>
<reference evidence="8" key="1">
    <citation type="journal article" date="2006" name="PLoS Biol.">
        <title>Macronuclear genome sequence of the ciliate Tetrahymena thermophila, a model eukaryote.</title>
        <authorList>
            <person name="Eisen J.A."/>
            <person name="Coyne R.S."/>
            <person name="Wu M."/>
            <person name="Wu D."/>
            <person name="Thiagarajan M."/>
            <person name="Wortman J.R."/>
            <person name="Badger J.H."/>
            <person name="Ren Q."/>
            <person name="Amedeo P."/>
            <person name="Jones K.M."/>
            <person name="Tallon L.J."/>
            <person name="Delcher A.L."/>
            <person name="Salzberg S.L."/>
            <person name="Silva J.C."/>
            <person name="Haas B.J."/>
            <person name="Majoros W.H."/>
            <person name="Farzad M."/>
            <person name="Carlton J.M."/>
            <person name="Smith R.K. Jr."/>
            <person name="Garg J."/>
            <person name="Pearlman R.E."/>
            <person name="Karrer K.M."/>
            <person name="Sun L."/>
            <person name="Manning G."/>
            <person name="Elde N.C."/>
            <person name="Turkewitz A.P."/>
            <person name="Asai D.J."/>
            <person name="Wilkes D.E."/>
            <person name="Wang Y."/>
            <person name="Cai H."/>
            <person name="Collins K."/>
            <person name="Stewart B.A."/>
            <person name="Lee S.R."/>
            <person name="Wilamowska K."/>
            <person name="Weinberg Z."/>
            <person name="Ruzzo W.L."/>
            <person name="Wloga D."/>
            <person name="Gaertig J."/>
            <person name="Frankel J."/>
            <person name="Tsao C.-C."/>
            <person name="Gorovsky M.A."/>
            <person name="Keeling P.J."/>
            <person name="Waller R.F."/>
            <person name="Patron N.J."/>
            <person name="Cherry J.M."/>
            <person name="Stover N.A."/>
            <person name="Krieger C.J."/>
            <person name="del Toro C."/>
            <person name="Ryder H.F."/>
            <person name="Williamson S.C."/>
            <person name="Barbeau R.A."/>
            <person name="Hamilton E.P."/>
            <person name="Orias E."/>
        </authorList>
    </citation>
    <scope>NUCLEOTIDE SEQUENCE [LARGE SCALE GENOMIC DNA]</scope>
    <source>
        <strain evidence="8">SB210</strain>
    </source>
</reference>
<dbReference type="PANTHER" id="PTHR24346:SF30">
    <property type="entry name" value="MATERNAL EMBRYONIC LEUCINE ZIPPER KINASE"/>
    <property type="match status" value="1"/>
</dbReference>
<evidence type="ECO:0000256" key="4">
    <source>
        <dbReference type="PROSITE-ProRule" id="PRU10141"/>
    </source>
</evidence>
<dbReference type="FunFam" id="3.30.200.20:FF:000042">
    <property type="entry name" value="Aurora kinase A"/>
    <property type="match status" value="1"/>
</dbReference>
<dbReference type="GO" id="GO:0005524">
    <property type="term" value="F:ATP binding"/>
    <property type="evidence" value="ECO:0007669"/>
    <property type="project" value="UniProtKB-UniRule"/>
</dbReference>
<dbReference type="SUPFAM" id="SSF56112">
    <property type="entry name" value="Protein kinase-like (PK-like)"/>
    <property type="match status" value="1"/>
</dbReference>